<protein>
    <submittedName>
        <fullName evidence="6">LysR family transcriptional regulator</fullName>
    </submittedName>
</protein>
<dbReference type="FunFam" id="1.10.10.10:FF:000001">
    <property type="entry name" value="LysR family transcriptional regulator"/>
    <property type="match status" value="1"/>
</dbReference>
<dbReference type="PANTHER" id="PTHR30579">
    <property type="entry name" value="TRANSCRIPTIONAL REGULATOR"/>
    <property type="match status" value="1"/>
</dbReference>
<dbReference type="OrthoDB" id="5723059at2"/>
<dbReference type="SUPFAM" id="SSF46785">
    <property type="entry name" value="Winged helix' DNA-binding domain"/>
    <property type="match status" value="1"/>
</dbReference>
<dbReference type="Pfam" id="PF00126">
    <property type="entry name" value="HTH_1"/>
    <property type="match status" value="1"/>
</dbReference>
<evidence type="ECO:0000256" key="2">
    <source>
        <dbReference type="ARBA" id="ARBA00023015"/>
    </source>
</evidence>
<organism evidence="6 7">
    <name type="scientific">Pseudomonas syringae</name>
    <dbReference type="NCBI Taxonomy" id="317"/>
    <lineage>
        <taxon>Bacteria</taxon>
        <taxon>Pseudomonadati</taxon>
        <taxon>Pseudomonadota</taxon>
        <taxon>Gammaproteobacteria</taxon>
        <taxon>Pseudomonadales</taxon>
        <taxon>Pseudomonadaceae</taxon>
        <taxon>Pseudomonas</taxon>
    </lineage>
</organism>
<dbReference type="AlphaFoldDB" id="A0A0L1M2F4"/>
<dbReference type="InterPro" id="IPR036388">
    <property type="entry name" value="WH-like_DNA-bd_sf"/>
</dbReference>
<comment type="caution">
    <text evidence="6">The sequence shown here is derived from an EMBL/GenBank/DDBJ whole genome shotgun (WGS) entry which is preliminary data.</text>
</comment>
<dbReference type="InterPro" id="IPR005119">
    <property type="entry name" value="LysR_subst-bd"/>
</dbReference>
<evidence type="ECO:0000259" key="5">
    <source>
        <dbReference type="PROSITE" id="PS50931"/>
    </source>
</evidence>
<name>A0A0L1M2F4_PSESX</name>
<evidence type="ECO:0000256" key="1">
    <source>
        <dbReference type="ARBA" id="ARBA00009437"/>
    </source>
</evidence>
<gene>
    <name evidence="6" type="ORF">ACS77_22030</name>
</gene>
<keyword evidence="2" id="KW-0805">Transcription regulation</keyword>
<dbReference type="GO" id="GO:0003700">
    <property type="term" value="F:DNA-binding transcription factor activity"/>
    <property type="evidence" value="ECO:0007669"/>
    <property type="project" value="InterPro"/>
</dbReference>
<proteinExistence type="inferred from homology"/>
<evidence type="ECO:0000313" key="6">
    <source>
        <dbReference type="EMBL" id="KNH22379.1"/>
    </source>
</evidence>
<dbReference type="PATRIC" id="fig|317.197.peg.4321"/>
<dbReference type="GO" id="GO:0003677">
    <property type="term" value="F:DNA binding"/>
    <property type="evidence" value="ECO:0007669"/>
    <property type="project" value="UniProtKB-KW"/>
</dbReference>
<comment type="similarity">
    <text evidence="1">Belongs to the LysR transcriptional regulatory family.</text>
</comment>
<dbReference type="InterPro" id="IPR036390">
    <property type="entry name" value="WH_DNA-bd_sf"/>
</dbReference>
<reference evidence="6 7" key="1">
    <citation type="submission" date="2015-06" db="EMBL/GenBank/DDBJ databases">
        <authorList>
            <person name="Hoefler B.C."/>
            <person name="Straight P.D."/>
        </authorList>
    </citation>
    <scope>NUCLEOTIDE SEQUENCE [LARGE SCALE GENOMIC DNA]</scope>
    <source>
        <strain evidence="6 7">Riq4</strain>
    </source>
</reference>
<feature type="domain" description="HTH lysR-type" evidence="5">
    <location>
        <begin position="6"/>
        <end position="63"/>
    </location>
</feature>
<dbReference type="SUPFAM" id="SSF53850">
    <property type="entry name" value="Periplasmic binding protein-like II"/>
    <property type="match status" value="1"/>
</dbReference>
<evidence type="ECO:0000313" key="7">
    <source>
        <dbReference type="Proteomes" id="UP000036955"/>
    </source>
</evidence>
<dbReference type="PROSITE" id="PS50931">
    <property type="entry name" value="HTH_LYSR"/>
    <property type="match status" value="1"/>
</dbReference>
<dbReference type="Pfam" id="PF03466">
    <property type="entry name" value="LysR_substrate"/>
    <property type="match status" value="1"/>
</dbReference>
<accession>A0A0L1M2F4</accession>
<dbReference type="InterPro" id="IPR000847">
    <property type="entry name" value="LysR_HTH_N"/>
</dbReference>
<sequence>MRRPTFDLDVLRTFVTGVEFNSFAKAAERLNRSTSAVSAQLKKLEEQIGTPVLSKSGRGLVLTPVGESLLSHARQLLEMNDSIFQTLHESQTTATVRLGLQEDFGEHFLSDILRRYVKMYPRVSLEVRIARNSELLALIDSGGLDLALTWDTGHKSPYATRLGETQMHWIGSRDTPPLNCSVDSPLPLIMFDAPCVLRSAATQSLDEARIPWRIVLTSPSVGGIWAAVAAGLGLTLRTRMGLPGHLAVIAGLPTLPPLGYVLYRGAEHLAPATRQLAALIQTRLEEQALSITAGAGKGLDIGLANRRAKA</sequence>
<dbReference type="InterPro" id="IPR050176">
    <property type="entry name" value="LTTR"/>
</dbReference>
<dbReference type="PANTHER" id="PTHR30579:SF7">
    <property type="entry name" value="HTH-TYPE TRANSCRIPTIONAL REGULATOR LRHA-RELATED"/>
    <property type="match status" value="1"/>
</dbReference>
<dbReference type="Gene3D" id="1.10.10.10">
    <property type="entry name" value="Winged helix-like DNA-binding domain superfamily/Winged helix DNA-binding domain"/>
    <property type="match status" value="1"/>
</dbReference>
<dbReference type="Proteomes" id="UP000036955">
    <property type="component" value="Unassembled WGS sequence"/>
</dbReference>
<dbReference type="EMBL" id="LFQK01000045">
    <property type="protein sequence ID" value="KNH22379.1"/>
    <property type="molecule type" value="Genomic_DNA"/>
</dbReference>
<keyword evidence="3" id="KW-0238">DNA-binding</keyword>
<evidence type="ECO:0000256" key="4">
    <source>
        <dbReference type="ARBA" id="ARBA00023163"/>
    </source>
</evidence>
<dbReference type="Gene3D" id="3.40.190.10">
    <property type="entry name" value="Periplasmic binding protein-like II"/>
    <property type="match status" value="2"/>
</dbReference>
<keyword evidence="4" id="KW-0804">Transcription</keyword>
<evidence type="ECO:0000256" key="3">
    <source>
        <dbReference type="ARBA" id="ARBA00023125"/>
    </source>
</evidence>